<name>A0A371II67_MUCPR</name>
<dbReference type="EMBL" id="QJKJ01000033">
    <property type="protein sequence ID" value="RDY14665.1"/>
    <property type="molecule type" value="Genomic_DNA"/>
</dbReference>
<gene>
    <name evidence="1" type="ORF">CR513_00248</name>
</gene>
<dbReference type="OrthoDB" id="1706699at2759"/>
<dbReference type="AlphaFoldDB" id="A0A371II67"/>
<evidence type="ECO:0000313" key="1">
    <source>
        <dbReference type="EMBL" id="RDY14665.1"/>
    </source>
</evidence>
<accession>A0A371II67</accession>
<protein>
    <recommendedName>
        <fullName evidence="3">Reverse transcriptase domain-containing protein</fullName>
    </recommendedName>
</protein>
<organism evidence="1 2">
    <name type="scientific">Mucuna pruriens</name>
    <name type="common">Velvet bean</name>
    <name type="synonym">Dolichos pruriens</name>
    <dbReference type="NCBI Taxonomy" id="157652"/>
    <lineage>
        <taxon>Eukaryota</taxon>
        <taxon>Viridiplantae</taxon>
        <taxon>Streptophyta</taxon>
        <taxon>Embryophyta</taxon>
        <taxon>Tracheophyta</taxon>
        <taxon>Spermatophyta</taxon>
        <taxon>Magnoliopsida</taxon>
        <taxon>eudicotyledons</taxon>
        <taxon>Gunneridae</taxon>
        <taxon>Pentapetalae</taxon>
        <taxon>rosids</taxon>
        <taxon>fabids</taxon>
        <taxon>Fabales</taxon>
        <taxon>Fabaceae</taxon>
        <taxon>Papilionoideae</taxon>
        <taxon>50 kb inversion clade</taxon>
        <taxon>NPAAA clade</taxon>
        <taxon>indigoferoid/millettioid clade</taxon>
        <taxon>Phaseoleae</taxon>
        <taxon>Mucuna</taxon>
    </lineage>
</organism>
<feature type="non-terminal residue" evidence="1">
    <location>
        <position position="1"/>
    </location>
</feature>
<comment type="caution">
    <text evidence="1">The sequence shown here is derived from an EMBL/GenBank/DDBJ whole genome shotgun (WGS) entry which is preliminary data.</text>
</comment>
<evidence type="ECO:0008006" key="3">
    <source>
        <dbReference type="Google" id="ProtNLM"/>
    </source>
</evidence>
<sequence>MCIKLMSYTMKSCEKVIEIINLVLCLKQKSFIFYGEEKSIRLNAKKSVVDDFGKERCSHGLYPYYTIQDMYDGHYLFNLFLDVLPKDLQKIIPNYMLFANDIVLIKESTEAINFKLELWRQTSDWKQRSICIAVLTRDKEYDLKVKMGEDVIPQVSKFKFWDQYFERMGKLMRMSRTKYK</sequence>
<evidence type="ECO:0000313" key="2">
    <source>
        <dbReference type="Proteomes" id="UP000257109"/>
    </source>
</evidence>
<proteinExistence type="predicted"/>
<keyword evidence="2" id="KW-1185">Reference proteome</keyword>
<reference evidence="1" key="1">
    <citation type="submission" date="2018-05" db="EMBL/GenBank/DDBJ databases">
        <title>Draft genome of Mucuna pruriens seed.</title>
        <authorList>
            <person name="Nnadi N.E."/>
            <person name="Vos R."/>
            <person name="Hasami M.H."/>
            <person name="Devisetty U.K."/>
            <person name="Aguiy J.C."/>
        </authorList>
    </citation>
    <scope>NUCLEOTIDE SEQUENCE [LARGE SCALE GENOMIC DNA]</scope>
    <source>
        <strain evidence="1">JCA_2017</strain>
    </source>
</reference>
<dbReference type="Proteomes" id="UP000257109">
    <property type="component" value="Unassembled WGS sequence"/>
</dbReference>